<accession>A0A285MUQ0</accession>
<evidence type="ECO:0000313" key="1">
    <source>
        <dbReference type="EMBL" id="SNZ00919.1"/>
    </source>
</evidence>
<dbReference type="EMBL" id="OBEH01000004">
    <property type="protein sequence ID" value="SNZ00919.1"/>
    <property type="molecule type" value="Genomic_DNA"/>
</dbReference>
<dbReference type="RefSeq" id="WP_097046634.1">
    <property type="nucleotide sequence ID" value="NZ_OBEH01000004.1"/>
</dbReference>
<reference evidence="2" key="1">
    <citation type="submission" date="2017-09" db="EMBL/GenBank/DDBJ databases">
        <authorList>
            <person name="Varghese N."/>
            <person name="Submissions S."/>
        </authorList>
    </citation>
    <scope>NUCLEOTIDE SEQUENCE [LARGE SCALE GENOMIC DNA]</scope>
    <source>
        <strain evidence="2">DSM 25885</strain>
    </source>
</reference>
<dbReference type="Proteomes" id="UP000219048">
    <property type="component" value="Unassembled WGS sequence"/>
</dbReference>
<gene>
    <name evidence="1" type="ORF">SAMN06265377_2747</name>
</gene>
<sequence>MLDKKQLESLAELIKEGYGTPDKMANVLDLGVEMLFYVEEGAFAQREIQHVVTAIRDIIGVLKG</sequence>
<proteinExistence type="predicted"/>
<protein>
    <submittedName>
        <fullName evidence="1">Uncharacterized protein</fullName>
    </submittedName>
</protein>
<dbReference type="AlphaFoldDB" id="A0A285MUQ0"/>
<dbReference type="OrthoDB" id="1452506at2"/>
<organism evidence="1 2">
    <name type="scientific">Flagellimonas pacifica</name>
    <dbReference type="NCBI Taxonomy" id="1247520"/>
    <lineage>
        <taxon>Bacteria</taxon>
        <taxon>Pseudomonadati</taxon>
        <taxon>Bacteroidota</taxon>
        <taxon>Flavobacteriia</taxon>
        <taxon>Flavobacteriales</taxon>
        <taxon>Flavobacteriaceae</taxon>
        <taxon>Flagellimonas</taxon>
    </lineage>
</organism>
<keyword evidence="2" id="KW-1185">Reference proteome</keyword>
<name>A0A285MUQ0_9FLAO</name>
<evidence type="ECO:0000313" key="2">
    <source>
        <dbReference type="Proteomes" id="UP000219048"/>
    </source>
</evidence>